<evidence type="ECO:0000313" key="2">
    <source>
        <dbReference type="Proteomes" id="UP000044098"/>
    </source>
</evidence>
<protein>
    <submittedName>
        <fullName evidence="1">Uncharacterized protein</fullName>
    </submittedName>
</protein>
<reference evidence="1 2" key="1">
    <citation type="submission" date="2015-09" db="EMBL/GenBank/DDBJ databases">
        <authorList>
            <consortium name="Pathogen Informatics"/>
        </authorList>
    </citation>
    <scope>NUCLEOTIDE SEQUENCE [LARGE SCALE GENOMIC DNA]</scope>
    <source>
        <strain evidence="1 2">2789STDY5608625</strain>
    </source>
</reference>
<dbReference type="Proteomes" id="UP000044098">
    <property type="component" value="Unassembled WGS sequence"/>
</dbReference>
<accession>A0AAD2J4Z8</accession>
<dbReference type="RefSeq" id="WP_054458100.1">
    <property type="nucleotide sequence ID" value="NZ_CYTK01000012.1"/>
</dbReference>
<comment type="caution">
    <text evidence="1">The sequence shown here is derived from an EMBL/GenBank/DDBJ whole genome shotgun (WGS) entry which is preliminary data.</text>
</comment>
<organism evidence="1 2">
    <name type="scientific">Achromobacter aegrifaciens</name>
    <dbReference type="NCBI Taxonomy" id="1287736"/>
    <lineage>
        <taxon>Bacteria</taxon>
        <taxon>Pseudomonadati</taxon>
        <taxon>Pseudomonadota</taxon>
        <taxon>Betaproteobacteria</taxon>
        <taxon>Burkholderiales</taxon>
        <taxon>Alcaligenaceae</taxon>
        <taxon>Achromobacter</taxon>
    </lineage>
</organism>
<sequence length="98" mass="10366">MTDLWQQAIQNLTEDEKTKALGNILDQNPSDAAAGIIRQLLAGTGEPLSKAQQFVYDKEIAPALVELCSAPGCSRFTLAGEAYCDVCDIEYGNGSGAA</sequence>
<name>A0AAD2J4Z8_ACHAE</name>
<dbReference type="AlphaFoldDB" id="A0AAD2J4Z8"/>
<proteinExistence type="predicted"/>
<dbReference type="EMBL" id="CYTK01000012">
    <property type="protein sequence ID" value="CUJ71800.1"/>
    <property type="molecule type" value="Genomic_DNA"/>
</dbReference>
<gene>
    <name evidence="1" type="ORF">ERS370000_05491</name>
</gene>
<evidence type="ECO:0000313" key="1">
    <source>
        <dbReference type="EMBL" id="CUJ71800.1"/>
    </source>
</evidence>